<protein>
    <submittedName>
        <fullName evidence="5">Uncharacterized protein</fullName>
    </submittedName>
</protein>
<dbReference type="PANTHER" id="PTHR14882">
    <property type="entry name" value="COILED-COIL DOMAIN-CONTAINING 74A"/>
    <property type="match status" value="1"/>
</dbReference>
<evidence type="ECO:0000259" key="3">
    <source>
        <dbReference type="Pfam" id="PF14916"/>
    </source>
</evidence>
<accession>A0AAY5EJF9</accession>
<gene>
    <name evidence="5" type="primary">ccdc74b</name>
</gene>
<feature type="domain" description="CCDC92/74 N-terminal" evidence="3">
    <location>
        <begin position="3"/>
        <end position="54"/>
    </location>
</feature>
<feature type="domain" description="Coiled coil protein 74 C-terminal" evidence="4">
    <location>
        <begin position="135"/>
        <end position="253"/>
    </location>
</feature>
<keyword evidence="6" id="KW-1185">Reference proteome</keyword>
<evidence type="ECO:0000313" key="5">
    <source>
        <dbReference type="Ensembl" id="ENSEEEP00000056724.1"/>
    </source>
</evidence>
<dbReference type="InterPro" id="IPR029422">
    <property type="entry name" value="CCDC74_C"/>
</dbReference>
<dbReference type="Ensembl" id="ENSEEET00000065670.1">
    <property type="protein sequence ID" value="ENSEEEP00000056724.1"/>
    <property type="gene ID" value="ENSEEEG00000028333.1"/>
</dbReference>
<keyword evidence="1 2" id="KW-0175">Coiled coil</keyword>
<dbReference type="InterPro" id="IPR040370">
    <property type="entry name" value="CCDC74A/CCDC74B/CCDC92"/>
</dbReference>
<reference evidence="5 6" key="1">
    <citation type="submission" date="2020-05" db="EMBL/GenBank/DDBJ databases">
        <title>Electrophorus electricus (electric eel) genome, fEleEle1, primary haplotype.</title>
        <authorList>
            <person name="Myers G."/>
            <person name="Meyer A."/>
            <person name="Fedrigo O."/>
            <person name="Formenti G."/>
            <person name="Rhie A."/>
            <person name="Tracey A."/>
            <person name="Sims Y."/>
            <person name="Jarvis E.D."/>
        </authorList>
    </citation>
    <scope>NUCLEOTIDE SEQUENCE [LARGE SCALE GENOMIC DNA]</scope>
</reference>
<evidence type="ECO:0000313" key="6">
    <source>
        <dbReference type="Proteomes" id="UP000314983"/>
    </source>
</evidence>
<reference evidence="5" key="2">
    <citation type="submission" date="2025-08" db="UniProtKB">
        <authorList>
            <consortium name="Ensembl"/>
        </authorList>
    </citation>
    <scope>IDENTIFICATION</scope>
</reference>
<organism evidence="5 6">
    <name type="scientific">Electrophorus electricus</name>
    <name type="common">Electric eel</name>
    <name type="synonym">Gymnotus electricus</name>
    <dbReference type="NCBI Taxonomy" id="8005"/>
    <lineage>
        <taxon>Eukaryota</taxon>
        <taxon>Metazoa</taxon>
        <taxon>Chordata</taxon>
        <taxon>Craniata</taxon>
        <taxon>Vertebrata</taxon>
        <taxon>Euteleostomi</taxon>
        <taxon>Actinopterygii</taxon>
        <taxon>Neopterygii</taxon>
        <taxon>Teleostei</taxon>
        <taxon>Ostariophysi</taxon>
        <taxon>Gymnotiformes</taxon>
        <taxon>Gymnotoidei</taxon>
        <taxon>Gymnotidae</taxon>
        <taxon>Electrophorus</taxon>
    </lineage>
</organism>
<dbReference type="InterPro" id="IPR039496">
    <property type="entry name" value="CCDC92/74_N"/>
</dbReference>
<sequence>MDTRLSSLERNIHFLQQLHRETLEQLHDEIDRLKRQNEELQFKLIMEPTKPCGTGQKYLTQANTLQSARGMNIDQTLEDTYLLPQDANLRQRRYGAEDSGLAEHSAAAKTESIPEARGNLITSLVPLQIHYNSCQSPWAPTLQECEVIIQQLYNANSLQSQEITHLKAVLKDLVINKKITPDRLWSKCNHLVDEKRVEEPERLPKLPFCTLPKGRPVCQANIPERVILPALKLSLSTSYADRQRRTRAVQRRRF</sequence>
<dbReference type="GeneTree" id="ENSGT00940000167368"/>
<evidence type="ECO:0000259" key="4">
    <source>
        <dbReference type="Pfam" id="PF14917"/>
    </source>
</evidence>
<dbReference type="AlphaFoldDB" id="A0AAY5EJF9"/>
<feature type="coiled-coil region" evidence="2">
    <location>
        <begin position="5"/>
        <end position="43"/>
    </location>
</feature>
<evidence type="ECO:0000256" key="2">
    <source>
        <dbReference type="SAM" id="Coils"/>
    </source>
</evidence>
<dbReference type="PANTHER" id="PTHR14882:SF5">
    <property type="entry name" value="COILED-COIL DOMAIN CONTAINING 74A"/>
    <property type="match status" value="1"/>
</dbReference>
<dbReference type="KEGG" id="eee:113570743"/>
<evidence type="ECO:0000256" key="1">
    <source>
        <dbReference type="ARBA" id="ARBA00023054"/>
    </source>
</evidence>
<dbReference type="CTD" id="91409"/>
<dbReference type="Pfam" id="PF14917">
    <property type="entry name" value="CCDC74_C"/>
    <property type="match status" value="1"/>
</dbReference>
<dbReference type="Proteomes" id="UP000314983">
    <property type="component" value="Chromosome 6"/>
</dbReference>
<name>A0AAY5EJF9_ELEEL</name>
<proteinExistence type="predicted"/>
<dbReference type="Pfam" id="PF14916">
    <property type="entry name" value="CCDC92"/>
    <property type="match status" value="1"/>
</dbReference>
<reference evidence="5" key="3">
    <citation type="submission" date="2025-09" db="UniProtKB">
        <authorList>
            <consortium name="Ensembl"/>
        </authorList>
    </citation>
    <scope>IDENTIFICATION</scope>
</reference>